<evidence type="ECO:0000313" key="5">
    <source>
        <dbReference type="Proteomes" id="UP000284841"/>
    </source>
</evidence>
<dbReference type="GO" id="GO:0016020">
    <property type="term" value="C:membrane"/>
    <property type="evidence" value="ECO:0007669"/>
    <property type="project" value="TreeGrafter"/>
</dbReference>
<feature type="domain" description="AB hydrolase-1" evidence="3">
    <location>
        <begin position="20"/>
        <end position="234"/>
    </location>
</feature>
<dbReference type="InterPro" id="IPR012354">
    <property type="entry name" value="Esterase_lipase"/>
</dbReference>
<protein>
    <submittedName>
        <fullName evidence="4">Alpha/beta fold hydrolase</fullName>
    </submittedName>
</protein>
<feature type="active site" description="Charge relay system" evidence="2">
    <location>
        <position position="228"/>
    </location>
</feature>
<dbReference type="Gene3D" id="3.40.50.1820">
    <property type="entry name" value="alpha/beta hydrolase"/>
    <property type="match status" value="1"/>
</dbReference>
<sequence>MISLSHKPYIREIAGSDTAVLFIHGILGTPEHFRDFIPLVPASWSIFNILLDGHGKTAKDFSHSSMEQWKSQVSRIMHHLSEQYDHVLIVAHSMGTLFALSEAVAHREKVRGLFLMAVPLKLFLRASAPLNSLKVIFDRVSEEDAVAVAARNAYSMEPSRKVWSYAGWLPRYMELFKEIKRTRGLLPLLDVPCYVFQSENDELVSMNTIRYLQGNRKVEVSVLRRSRHFYYHPEDYAYLLEGFQSFVERNLY</sequence>
<feature type="active site" description="Charge relay system" evidence="2">
    <location>
        <position position="201"/>
    </location>
</feature>
<dbReference type="InterPro" id="IPR029058">
    <property type="entry name" value="AB_hydrolase_fold"/>
</dbReference>
<dbReference type="STRING" id="1776384.GCA_900086585_02898"/>
<dbReference type="OrthoDB" id="9775557at2"/>
<dbReference type="GO" id="GO:0052689">
    <property type="term" value="F:carboxylic ester hydrolase activity"/>
    <property type="evidence" value="ECO:0007669"/>
    <property type="project" value="InterPro"/>
</dbReference>
<dbReference type="AlphaFoldDB" id="A0A415E6Y2"/>
<reference evidence="4 5" key="1">
    <citation type="submission" date="2018-08" db="EMBL/GenBank/DDBJ databases">
        <title>A genome reference for cultivated species of the human gut microbiota.</title>
        <authorList>
            <person name="Zou Y."/>
            <person name="Xue W."/>
            <person name="Luo G."/>
        </authorList>
    </citation>
    <scope>NUCLEOTIDE SEQUENCE [LARGE SCALE GENOMIC DNA]</scope>
    <source>
        <strain evidence="4 5">AM07-24</strain>
    </source>
</reference>
<evidence type="ECO:0000256" key="1">
    <source>
        <dbReference type="ARBA" id="ARBA00022801"/>
    </source>
</evidence>
<dbReference type="PANTHER" id="PTHR43798">
    <property type="entry name" value="MONOACYLGLYCEROL LIPASE"/>
    <property type="match status" value="1"/>
</dbReference>
<keyword evidence="5" id="KW-1185">Reference proteome</keyword>
<evidence type="ECO:0000259" key="3">
    <source>
        <dbReference type="Pfam" id="PF12697"/>
    </source>
</evidence>
<comment type="caution">
    <text evidence="4">The sequence shown here is derived from an EMBL/GenBank/DDBJ whole genome shotgun (WGS) entry which is preliminary data.</text>
</comment>
<dbReference type="Pfam" id="PF12697">
    <property type="entry name" value="Abhydrolase_6"/>
    <property type="match status" value="1"/>
</dbReference>
<gene>
    <name evidence="4" type="ORF">DW099_02950</name>
</gene>
<proteinExistence type="predicted"/>
<keyword evidence="1 4" id="KW-0378">Hydrolase</keyword>
<dbReference type="PIRSF" id="PIRSF017388">
    <property type="entry name" value="Esterase_lipase"/>
    <property type="match status" value="1"/>
</dbReference>
<organism evidence="4 5">
    <name type="scientific">Emergencia timonensis</name>
    <dbReference type="NCBI Taxonomy" id="1776384"/>
    <lineage>
        <taxon>Bacteria</taxon>
        <taxon>Bacillati</taxon>
        <taxon>Bacillota</taxon>
        <taxon>Clostridia</taxon>
        <taxon>Peptostreptococcales</taxon>
        <taxon>Anaerovoracaceae</taxon>
        <taxon>Emergencia</taxon>
    </lineage>
</organism>
<dbReference type="InterPro" id="IPR050266">
    <property type="entry name" value="AB_hydrolase_sf"/>
</dbReference>
<evidence type="ECO:0000313" key="4">
    <source>
        <dbReference type="EMBL" id="RHJ89547.1"/>
    </source>
</evidence>
<dbReference type="SUPFAM" id="SSF53474">
    <property type="entry name" value="alpha/beta-Hydrolases"/>
    <property type="match status" value="1"/>
</dbReference>
<dbReference type="InterPro" id="IPR000073">
    <property type="entry name" value="AB_hydrolase_1"/>
</dbReference>
<dbReference type="PANTHER" id="PTHR43798:SF31">
    <property type="entry name" value="AB HYDROLASE SUPERFAMILY PROTEIN YCLE"/>
    <property type="match status" value="1"/>
</dbReference>
<feature type="active site" description="Nucleophile" evidence="2">
    <location>
        <position position="93"/>
    </location>
</feature>
<dbReference type="EMBL" id="QRMS01000001">
    <property type="protein sequence ID" value="RHJ89547.1"/>
    <property type="molecule type" value="Genomic_DNA"/>
</dbReference>
<dbReference type="Proteomes" id="UP000284841">
    <property type="component" value="Unassembled WGS sequence"/>
</dbReference>
<evidence type="ECO:0000256" key="2">
    <source>
        <dbReference type="PIRSR" id="PIRSR017388-1"/>
    </source>
</evidence>
<name>A0A415E6Y2_9FIRM</name>
<accession>A0A415E6Y2</accession>